<reference evidence="2" key="2">
    <citation type="submission" date="2018-05" db="EMBL/GenBank/DDBJ databases">
        <title>OpunRS2 (Oryza punctata Reference Sequence Version 2).</title>
        <authorList>
            <person name="Zhang J."/>
            <person name="Kudrna D."/>
            <person name="Lee S."/>
            <person name="Talag J."/>
            <person name="Welchert J."/>
            <person name="Wing R.A."/>
        </authorList>
    </citation>
    <scope>NUCLEOTIDE SEQUENCE [LARGE SCALE GENOMIC DNA]</scope>
</reference>
<reference evidence="2" key="1">
    <citation type="submission" date="2015-04" db="UniProtKB">
        <authorList>
            <consortium name="EnsemblPlants"/>
        </authorList>
    </citation>
    <scope>IDENTIFICATION</scope>
</reference>
<keyword evidence="3" id="KW-1185">Reference proteome</keyword>
<evidence type="ECO:0000256" key="1">
    <source>
        <dbReference type="SAM" id="MobiDB-lite"/>
    </source>
</evidence>
<sequence length="78" mass="7956">MSTYPPWPNKGPLLGSGEGTIPMCRLNPARAAPPRRLVIPLVLRRGGGAAIADAARATGPAPSTRPAPPSDSPAQHLG</sequence>
<organism evidence="2">
    <name type="scientific">Oryza punctata</name>
    <name type="common">Red rice</name>
    <dbReference type="NCBI Taxonomy" id="4537"/>
    <lineage>
        <taxon>Eukaryota</taxon>
        <taxon>Viridiplantae</taxon>
        <taxon>Streptophyta</taxon>
        <taxon>Embryophyta</taxon>
        <taxon>Tracheophyta</taxon>
        <taxon>Spermatophyta</taxon>
        <taxon>Magnoliopsida</taxon>
        <taxon>Liliopsida</taxon>
        <taxon>Poales</taxon>
        <taxon>Poaceae</taxon>
        <taxon>BOP clade</taxon>
        <taxon>Oryzoideae</taxon>
        <taxon>Oryzeae</taxon>
        <taxon>Oryzinae</taxon>
        <taxon>Oryza</taxon>
    </lineage>
</organism>
<evidence type="ECO:0000313" key="3">
    <source>
        <dbReference type="Proteomes" id="UP000026962"/>
    </source>
</evidence>
<accession>A0A0E0KIH8</accession>
<protein>
    <submittedName>
        <fullName evidence="2">Uncharacterized protein</fullName>
    </submittedName>
</protein>
<name>A0A0E0KIH8_ORYPU</name>
<feature type="compositionally biased region" description="Low complexity" evidence="1">
    <location>
        <begin position="51"/>
        <end position="61"/>
    </location>
</feature>
<dbReference type="HOGENOM" id="CLU_2626233_0_0_1"/>
<dbReference type="Proteomes" id="UP000026962">
    <property type="component" value="Chromosome 3"/>
</dbReference>
<dbReference type="EnsemblPlants" id="OPUNC03G29840.1">
    <property type="protein sequence ID" value="OPUNC03G29840.1"/>
    <property type="gene ID" value="OPUNC03G29840"/>
</dbReference>
<dbReference type="Gramene" id="OPUNC03G29840.1">
    <property type="protein sequence ID" value="OPUNC03G29840.1"/>
    <property type="gene ID" value="OPUNC03G29840"/>
</dbReference>
<dbReference type="AlphaFoldDB" id="A0A0E0KIH8"/>
<proteinExistence type="predicted"/>
<feature type="region of interest" description="Disordered" evidence="1">
    <location>
        <begin position="51"/>
        <end position="78"/>
    </location>
</feature>
<evidence type="ECO:0000313" key="2">
    <source>
        <dbReference type="EnsemblPlants" id="OPUNC03G29840.1"/>
    </source>
</evidence>